<keyword evidence="6" id="KW-1185">Reference proteome</keyword>
<feature type="binding site" evidence="2">
    <location>
        <position position="143"/>
    </location>
    <ligand>
        <name>Mn(2+)</name>
        <dbReference type="ChEBI" id="CHEBI:29035"/>
        <label>2</label>
    </ligand>
</feature>
<comment type="caution">
    <text evidence="5">The sequence shown here is derived from an EMBL/GenBank/DDBJ whole genome shotgun (WGS) entry which is preliminary data.</text>
</comment>
<reference evidence="5 6" key="1">
    <citation type="submission" date="2020-08" db="EMBL/GenBank/DDBJ databases">
        <title>Genomic Encyclopedia of Type Strains, Phase IV (KMG-IV): sequencing the most valuable type-strain genomes for metagenomic binning, comparative biology and taxonomic classification.</title>
        <authorList>
            <person name="Goeker M."/>
        </authorList>
    </citation>
    <scope>NUCLEOTIDE SEQUENCE [LARGE SCALE GENOMIC DNA]</scope>
    <source>
        <strain evidence="5 6">DSM 22368</strain>
    </source>
</reference>
<feature type="binding site" evidence="2">
    <location>
        <position position="406"/>
    </location>
    <ligand>
        <name>Mn(2+)</name>
        <dbReference type="ChEBI" id="CHEBI:29035"/>
        <label>2</label>
    </ligand>
</feature>
<dbReference type="Pfam" id="PF07687">
    <property type="entry name" value="M20_dimer"/>
    <property type="match status" value="1"/>
</dbReference>
<evidence type="ECO:0000313" key="6">
    <source>
        <dbReference type="Proteomes" id="UP000528457"/>
    </source>
</evidence>
<dbReference type="RefSeq" id="WP_243749336.1">
    <property type="nucleotide sequence ID" value="NZ_JAAONY010000001.1"/>
</dbReference>
<dbReference type="InParanoid" id="A0A7X0MWF1"/>
<feature type="domain" description="Peptidase M20 dimerisation" evidence="4">
    <location>
        <begin position="234"/>
        <end position="328"/>
    </location>
</feature>
<dbReference type="Pfam" id="PF01546">
    <property type="entry name" value="Peptidase_M20"/>
    <property type="match status" value="1"/>
</dbReference>
<dbReference type="SUPFAM" id="SSF55031">
    <property type="entry name" value="Bacterial exopeptidase dimerisation domain"/>
    <property type="match status" value="1"/>
</dbReference>
<accession>A0A7X0MWF1</accession>
<dbReference type="NCBIfam" id="TIGR01891">
    <property type="entry name" value="amidohydrolases"/>
    <property type="match status" value="1"/>
</dbReference>
<organism evidence="5 6">
    <name type="scientific">Pseudoteredinibacter isoporae</name>
    <dbReference type="NCBI Taxonomy" id="570281"/>
    <lineage>
        <taxon>Bacteria</taxon>
        <taxon>Pseudomonadati</taxon>
        <taxon>Pseudomonadota</taxon>
        <taxon>Gammaproteobacteria</taxon>
        <taxon>Cellvibrionales</taxon>
        <taxon>Cellvibrionaceae</taxon>
        <taxon>Pseudoteredinibacter</taxon>
    </lineage>
</organism>
<dbReference type="EC" id="3.5.1.-" evidence="5"/>
<proteinExistence type="predicted"/>
<feature type="binding site" evidence="2">
    <location>
        <position position="145"/>
    </location>
    <ligand>
        <name>Mn(2+)</name>
        <dbReference type="ChEBI" id="CHEBI:29035"/>
        <label>2</label>
    </ligand>
</feature>
<dbReference type="Gene3D" id="3.40.630.10">
    <property type="entry name" value="Zn peptidases"/>
    <property type="match status" value="1"/>
</dbReference>
<dbReference type="InterPro" id="IPR002933">
    <property type="entry name" value="Peptidase_M20"/>
</dbReference>
<dbReference type="GO" id="GO:0046872">
    <property type="term" value="F:metal ion binding"/>
    <property type="evidence" value="ECO:0007669"/>
    <property type="project" value="UniProtKB-KW"/>
</dbReference>
<protein>
    <submittedName>
        <fullName evidence="5">Amidohydrolase</fullName>
        <ecNumber evidence="5">3.5.1.-</ecNumber>
    </submittedName>
</protein>
<dbReference type="AlphaFoldDB" id="A0A7X0MWF1"/>
<feature type="binding site" evidence="2">
    <location>
        <position position="179"/>
    </location>
    <ligand>
        <name>Mn(2+)</name>
        <dbReference type="ChEBI" id="CHEBI:29035"/>
        <label>2</label>
    </ligand>
</feature>
<evidence type="ECO:0000256" key="1">
    <source>
        <dbReference type="ARBA" id="ARBA00022801"/>
    </source>
</evidence>
<feature type="chain" id="PRO_5031567409" evidence="3">
    <location>
        <begin position="30"/>
        <end position="437"/>
    </location>
</feature>
<name>A0A7X0MWF1_9GAMM</name>
<sequence>MKKGSMMKKLALPAMVSSLVLATVAPTQAALDLATIEADSKAMEPKVIEWRRHLHEHPELSNQEYKTAAYIAKHLKALGFDEVQEGVAKTGVVGVLVGGKPGPVVALRSDMDALPVTEETGLPFASKAKGSFKGKEVGVMHACGHDGHMSILMGVAELLAKHRKDLPGTVKFIFQPAEEGMEGIDTWGAKQMVEEGVLKGKYAPEVIFGLHIFPFPAGSLAYRAEGFMAAQDRFELTIQGKQTHGSAPWSGVDPITTAGQVVTAIQLIPARQLPITEAPAVVSVGSIHGGVRNNIIPDKVDMEGTIRTYDVKMRETLHKHLHRTVENISEASGATADLNIVPGYPVTFNDPDLTRQMLPTLERVSPGKVMEIKPITAAEDFSYFQQQIPGLFIGLGAGKPGAAYNHSPKFDLDESALKTGVKALSALTLDYMNSKQK</sequence>
<dbReference type="PIRSF" id="PIRSF005962">
    <property type="entry name" value="Pept_M20D_amidohydro"/>
    <property type="match status" value="1"/>
</dbReference>
<comment type="cofactor">
    <cofactor evidence="2">
        <name>Mn(2+)</name>
        <dbReference type="ChEBI" id="CHEBI:29035"/>
    </cofactor>
    <text evidence="2">The Mn(2+) ion enhances activity.</text>
</comment>
<feature type="signal peptide" evidence="3">
    <location>
        <begin position="1"/>
        <end position="29"/>
    </location>
</feature>
<dbReference type="InterPro" id="IPR011650">
    <property type="entry name" value="Peptidase_M20_dimer"/>
</dbReference>
<evidence type="ECO:0000256" key="3">
    <source>
        <dbReference type="SAM" id="SignalP"/>
    </source>
</evidence>
<dbReference type="GO" id="GO:0016787">
    <property type="term" value="F:hydrolase activity"/>
    <property type="evidence" value="ECO:0007669"/>
    <property type="project" value="UniProtKB-KW"/>
</dbReference>
<dbReference type="PANTHER" id="PTHR11014">
    <property type="entry name" value="PEPTIDASE M20 FAMILY MEMBER"/>
    <property type="match status" value="1"/>
</dbReference>
<feature type="binding site" evidence="2">
    <location>
        <position position="211"/>
    </location>
    <ligand>
        <name>Mn(2+)</name>
        <dbReference type="ChEBI" id="CHEBI:29035"/>
        <label>2</label>
    </ligand>
</feature>
<gene>
    <name evidence="5" type="ORF">HNR48_000060</name>
</gene>
<evidence type="ECO:0000259" key="4">
    <source>
        <dbReference type="Pfam" id="PF07687"/>
    </source>
</evidence>
<dbReference type="SUPFAM" id="SSF53187">
    <property type="entry name" value="Zn-dependent exopeptidases"/>
    <property type="match status" value="1"/>
</dbReference>
<dbReference type="InterPro" id="IPR036264">
    <property type="entry name" value="Bact_exopeptidase_dim_dom"/>
</dbReference>
<keyword evidence="2" id="KW-0464">Manganese</keyword>
<dbReference type="Gene3D" id="3.30.70.360">
    <property type="match status" value="1"/>
</dbReference>
<dbReference type="EMBL" id="JACHHT010000001">
    <property type="protein sequence ID" value="MBB6519782.1"/>
    <property type="molecule type" value="Genomic_DNA"/>
</dbReference>
<keyword evidence="3" id="KW-0732">Signal</keyword>
<keyword evidence="2" id="KW-0479">Metal-binding</keyword>
<dbReference type="InterPro" id="IPR017439">
    <property type="entry name" value="Amidohydrolase"/>
</dbReference>
<keyword evidence="1 5" id="KW-0378">Hydrolase</keyword>
<dbReference type="FunCoup" id="A0A7X0MWF1">
    <property type="interactions" value="310"/>
</dbReference>
<evidence type="ECO:0000313" key="5">
    <source>
        <dbReference type="EMBL" id="MBB6519782.1"/>
    </source>
</evidence>
<dbReference type="Proteomes" id="UP000528457">
    <property type="component" value="Unassembled WGS sequence"/>
</dbReference>
<evidence type="ECO:0000256" key="2">
    <source>
        <dbReference type="PIRSR" id="PIRSR005962-1"/>
    </source>
</evidence>
<dbReference type="PANTHER" id="PTHR11014:SF63">
    <property type="entry name" value="METALLOPEPTIDASE, PUTATIVE (AFU_ORTHOLOGUE AFUA_6G09600)-RELATED"/>
    <property type="match status" value="1"/>
</dbReference>